<reference evidence="1" key="1">
    <citation type="submission" date="2020-04" db="EMBL/GenBank/DDBJ databases">
        <authorList>
            <person name="Alioto T."/>
            <person name="Alioto T."/>
            <person name="Gomez Garrido J."/>
        </authorList>
    </citation>
    <scope>NUCLEOTIDE SEQUENCE</scope>
    <source>
        <strain evidence="1">A484AB</strain>
    </source>
</reference>
<accession>A0A6S7FIY3</accession>
<evidence type="ECO:0000313" key="2">
    <source>
        <dbReference type="Proteomes" id="UP001152795"/>
    </source>
</evidence>
<proteinExistence type="predicted"/>
<evidence type="ECO:0000313" key="1">
    <source>
        <dbReference type="EMBL" id="CAB3979208.1"/>
    </source>
</evidence>
<organism evidence="1 2">
    <name type="scientific">Paramuricea clavata</name>
    <name type="common">Red gorgonian</name>
    <name type="synonym">Violescent sea-whip</name>
    <dbReference type="NCBI Taxonomy" id="317549"/>
    <lineage>
        <taxon>Eukaryota</taxon>
        <taxon>Metazoa</taxon>
        <taxon>Cnidaria</taxon>
        <taxon>Anthozoa</taxon>
        <taxon>Octocorallia</taxon>
        <taxon>Malacalcyonacea</taxon>
        <taxon>Plexauridae</taxon>
        <taxon>Paramuricea</taxon>
    </lineage>
</organism>
<dbReference type="OrthoDB" id="5988694at2759"/>
<dbReference type="Proteomes" id="UP001152795">
    <property type="component" value="Unassembled WGS sequence"/>
</dbReference>
<name>A0A6S7FIY3_PARCT</name>
<keyword evidence="2" id="KW-1185">Reference proteome</keyword>
<gene>
    <name evidence="1" type="ORF">PACLA_8A023562</name>
</gene>
<dbReference type="EMBL" id="CACRXK020000177">
    <property type="protein sequence ID" value="CAB3979208.1"/>
    <property type="molecule type" value="Genomic_DNA"/>
</dbReference>
<sequence length="211" mass="23543">MPCKQDDVDLCLKHVSWFAEGTNSLIVLDDCASSQSVKNRTSELVKLGFSAGYMGISTIVITQQLCENSTSIAKPYRENISKVVTFYNPSTKDTNIILDDYLANESETELAYAGKINYIAKYIKKASEKTLESIYKDYEKLQLENTNNQLTDILIAKFSELMGALEAVKDTEVFEKELAENKLLRKDLKKLVGYVTPYIPSIGIPTGGITV</sequence>
<protein>
    <submittedName>
        <fullName evidence="1">Uncharacterized protein</fullName>
    </submittedName>
</protein>
<dbReference type="AlphaFoldDB" id="A0A6S7FIY3"/>
<comment type="caution">
    <text evidence="1">The sequence shown here is derived from an EMBL/GenBank/DDBJ whole genome shotgun (WGS) entry which is preliminary data.</text>
</comment>